<feature type="transmembrane region" description="Helical" evidence="1">
    <location>
        <begin position="87"/>
        <end position="108"/>
    </location>
</feature>
<dbReference type="RefSeq" id="WP_031504073.1">
    <property type="nucleotide sequence ID" value="NZ_JASZ02000008.1"/>
</dbReference>
<comment type="caution">
    <text evidence="2">The sequence shown here is derived from an EMBL/GenBank/DDBJ whole genome shotgun (WGS) entry which is preliminary data.</text>
</comment>
<keyword evidence="1" id="KW-1133">Transmembrane helix</keyword>
<sequence length="233" mass="26732">MIFIPLILAHLLGDFLLQPNSWVADKERKKAGSVYLYLHILLHAVLAFIFLWNIELWWIAVIIGVSHFLIDWAKLNFQNAKTKRTWFFVDQLLHVLVIVALSMLHFPYFRLDDFFNSESLKLITAVVFLTVPSSIFIKTLISIWTPVTIEHSKLQTESLVNAGKYIGILERLLVFVFILVDHWEGVGFMIAAKSVFRFSDLAEAKQRKLTEYVLIGTLLSFGIAVLTGILVKI</sequence>
<dbReference type="Pfam" id="PF11750">
    <property type="entry name" value="DUF3307"/>
    <property type="match status" value="1"/>
</dbReference>
<accession>A0A246BA72</accession>
<organism evidence="2 3">
    <name type="scientific">Kaistella haifensis DSM 19056</name>
    <dbReference type="NCBI Taxonomy" id="1450526"/>
    <lineage>
        <taxon>Bacteria</taxon>
        <taxon>Pseudomonadati</taxon>
        <taxon>Bacteroidota</taxon>
        <taxon>Flavobacteriia</taxon>
        <taxon>Flavobacteriales</taxon>
        <taxon>Weeksellaceae</taxon>
        <taxon>Chryseobacterium group</taxon>
        <taxon>Kaistella</taxon>
    </lineage>
</organism>
<dbReference type="Proteomes" id="UP000197587">
    <property type="component" value="Unassembled WGS sequence"/>
</dbReference>
<dbReference type="EMBL" id="JASZ02000008">
    <property type="protein sequence ID" value="OWK98557.1"/>
    <property type="molecule type" value="Genomic_DNA"/>
</dbReference>
<evidence type="ECO:0000313" key="3">
    <source>
        <dbReference type="Proteomes" id="UP000197587"/>
    </source>
</evidence>
<feature type="transmembrane region" description="Helical" evidence="1">
    <location>
        <begin position="34"/>
        <end position="51"/>
    </location>
</feature>
<keyword evidence="1" id="KW-0472">Membrane</keyword>
<feature type="transmembrane region" description="Helical" evidence="1">
    <location>
        <begin position="212"/>
        <end position="231"/>
    </location>
</feature>
<dbReference type="AlphaFoldDB" id="A0A246BA72"/>
<keyword evidence="3" id="KW-1185">Reference proteome</keyword>
<protein>
    <recommendedName>
        <fullName evidence="4">DUF3307 domain-containing protein</fullName>
    </recommendedName>
</protein>
<reference evidence="2 3" key="1">
    <citation type="submission" date="2014-01" db="EMBL/GenBank/DDBJ databases">
        <authorList>
            <consortium name="Genome Consortium for Active Teaching"/>
            <person name="Sontag T.C."/>
            <person name="Newman J.D."/>
        </authorList>
    </citation>
    <scope>NUCLEOTIDE SEQUENCE [LARGE SCALE GENOMIC DNA]</scope>
    <source>
        <strain evidence="2 3">DSM 19056</strain>
    </source>
</reference>
<dbReference type="InterPro" id="IPR021737">
    <property type="entry name" value="Phage_phiKZ_Orf197"/>
</dbReference>
<keyword evidence="1" id="KW-0812">Transmembrane</keyword>
<evidence type="ECO:0000256" key="1">
    <source>
        <dbReference type="SAM" id="Phobius"/>
    </source>
</evidence>
<proteinExistence type="predicted"/>
<reference evidence="2 3" key="2">
    <citation type="submission" date="2017-05" db="EMBL/GenBank/DDBJ databases">
        <title>Genome of Chryseobacterium haifense.</title>
        <authorList>
            <person name="Newman J.D."/>
        </authorList>
    </citation>
    <scope>NUCLEOTIDE SEQUENCE [LARGE SCALE GENOMIC DNA]</scope>
    <source>
        <strain evidence="2 3">DSM 19056</strain>
    </source>
</reference>
<evidence type="ECO:0000313" key="2">
    <source>
        <dbReference type="EMBL" id="OWK98557.1"/>
    </source>
</evidence>
<gene>
    <name evidence="2" type="ORF">AP75_05275</name>
</gene>
<feature type="transmembrane region" description="Helical" evidence="1">
    <location>
        <begin position="120"/>
        <end position="144"/>
    </location>
</feature>
<feature type="transmembrane region" description="Helical" evidence="1">
    <location>
        <begin position="57"/>
        <end position="75"/>
    </location>
</feature>
<evidence type="ECO:0008006" key="4">
    <source>
        <dbReference type="Google" id="ProtNLM"/>
    </source>
</evidence>
<name>A0A246BA72_9FLAO</name>